<dbReference type="SUPFAM" id="SSF55021">
    <property type="entry name" value="ACT-like"/>
    <property type="match status" value="1"/>
</dbReference>
<dbReference type="InterPro" id="IPR004095">
    <property type="entry name" value="TGS"/>
</dbReference>
<protein>
    <submittedName>
        <fullName evidence="3">TGS domain-containing protein</fullName>
    </submittedName>
</protein>
<sequence length="542" mass="62763">YNIKSEMEDRALRYMHPKIYREIEQKLQESKAAREAYIAEFAAPIREELDKRGIKYKMKYRTKTIASILNKMRKSQVEFEEIYDIFALRFIIDSTGENEKPDCWRVYSIVTDKYMPNPRRLRDWISVPKSNGYESLQTTVLGPRNRWVEVQIRTERMDEIAEKGFAAHWKYKGGTSDSILEKWLNELREILESTENNAIDLLDDMKINLQDKEVHVFTPKGDLVTLQAGATLLDFAYAIHSNIGNKCVGGTVNNKNETLRYVLKNGDQISILTAANQQPKADWLNFAITSKARSRIRQFLNEELNHQADIGREMLLRRLKNWKIEYTEELVHKLMQHYKYKYALDLYHGIATGKHDLADIKDILTHTEEKQVAPQPRKDIKVDQPKKSLEDVLLIDKNVDNVDYKFARCCNPVYGDDIIGFVSIGEGIKVHRRGCKNAIELMRRYPYRIVKTQWTNEGATSYQTVLNLMGKDDPAIITKITELIAKAPHTQLRGISVNSAEGIFEGQVTVLIDNTEHLEQLISRLKHISGVMKVSRHDSMLE</sequence>
<dbReference type="EMBL" id="DXFT01000062">
    <property type="protein sequence ID" value="HIX03095.1"/>
    <property type="molecule type" value="Genomic_DNA"/>
</dbReference>
<reference evidence="3" key="1">
    <citation type="journal article" date="2021" name="PeerJ">
        <title>Extensive microbial diversity within the chicken gut microbiome revealed by metagenomics and culture.</title>
        <authorList>
            <person name="Gilroy R."/>
            <person name="Ravi A."/>
            <person name="Getino M."/>
            <person name="Pursley I."/>
            <person name="Horton D.L."/>
            <person name="Alikhan N.F."/>
            <person name="Baker D."/>
            <person name="Gharbi K."/>
            <person name="Hall N."/>
            <person name="Watson M."/>
            <person name="Adriaenssens E.M."/>
            <person name="Foster-Nyarko E."/>
            <person name="Jarju S."/>
            <person name="Secka A."/>
            <person name="Antonio M."/>
            <person name="Oren A."/>
            <person name="Chaudhuri R.R."/>
            <person name="La Ragione R."/>
            <person name="Hildebrand F."/>
            <person name="Pallen M.J."/>
        </authorList>
    </citation>
    <scope>NUCLEOTIDE SEQUENCE</scope>
    <source>
        <strain evidence="3">23274</strain>
    </source>
</reference>
<dbReference type="FunFam" id="3.10.20.30:FF:000002">
    <property type="entry name" value="GTP pyrophosphokinase (RelA/SpoT)"/>
    <property type="match status" value="1"/>
</dbReference>
<dbReference type="Pfam" id="PF19296">
    <property type="entry name" value="RelA_AH_RIS"/>
    <property type="match status" value="1"/>
</dbReference>
<dbReference type="PROSITE" id="PS51880">
    <property type="entry name" value="TGS"/>
    <property type="match status" value="1"/>
</dbReference>
<dbReference type="Gene3D" id="3.30.70.260">
    <property type="match status" value="1"/>
</dbReference>
<name>A0A9D1UYZ4_9BACT</name>
<dbReference type="InterPro" id="IPR012676">
    <property type="entry name" value="TGS-like"/>
</dbReference>
<feature type="domain" description="TGS" evidence="2">
    <location>
        <begin position="212"/>
        <end position="273"/>
    </location>
</feature>
<dbReference type="PANTHER" id="PTHR21262:SF31">
    <property type="entry name" value="GTP PYROPHOSPHOKINASE"/>
    <property type="match status" value="1"/>
</dbReference>
<dbReference type="InterPro" id="IPR033655">
    <property type="entry name" value="TGS_RelA/SpoT"/>
</dbReference>
<dbReference type="Pfam" id="PF13291">
    <property type="entry name" value="ACT_4"/>
    <property type="match status" value="1"/>
</dbReference>
<dbReference type="Proteomes" id="UP000824202">
    <property type="component" value="Unassembled WGS sequence"/>
</dbReference>
<feature type="non-terminal residue" evidence="3">
    <location>
        <position position="1"/>
    </location>
</feature>
<dbReference type="InterPro" id="IPR045865">
    <property type="entry name" value="ACT-like_dom_sf"/>
</dbReference>
<proteinExistence type="inferred from homology"/>
<dbReference type="InterPro" id="IPR043519">
    <property type="entry name" value="NT_sf"/>
</dbReference>
<evidence type="ECO:0000313" key="3">
    <source>
        <dbReference type="EMBL" id="HIX03095.1"/>
    </source>
</evidence>
<dbReference type="AlphaFoldDB" id="A0A9D1UYZ4"/>
<comment type="similarity">
    <text evidence="1">Belongs to the RelA/SpoT family.</text>
</comment>
<dbReference type="SUPFAM" id="SSF81271">
    <property type="entry name" value="TGS-like"/>
    <property type="match status" value="1"/>
</dbReference>
<dbReference type="Gene3D" id="3.10.20.30">
    <property type="match status" value="1"/>
</dbReference>
<dbReference type="Pfam" id="PF02824">
    <property type="entry name" value="TGS"/>
    <property type="match status" value="1"/>
</dbReference>
<dbReference type="InterPro" id="IPR002912">
    <property type="entry name" value="ACT_dom"/>
</dbReference>
<gene>
    <name evidence="3" type="ORF">H9863_03125</name>
</gene>
<dbReference type="InterPro" id="IPR045600">
    <property type="entry name" value="RelA/SpoT_AH_RIS"/>
</dbReference>
<dbReference type="CDD" id="cd05399">
    <property type="entry name" value="NT_Rel-Spo_like"/>
    <property type="match status" value="1"/>
</dbReference>
<dbReference type="InterPro" id="IPR007685">
    <property type="entry name" value="RelA_SpoT"/>
</dbReference>
<evidence type="ECO:0000259" key="2">
    <source>
        <dbReference type="PROSITE" id="PS51880"/>
    </source>
</evidence>
<accession>A0A9D1UYZ4</accession>
<comment type="caution">
    <text evidence="3">The sequence shown here is derived from an EMBL/GenBank/DDBJ whole genome shotgun (WGS) entry which is preliminary data.</text>
</comment>
<evidence type="ECO:0000313" key="4">
    <source>
        <dbReference type="Proteomes" id="UP000824202"/>
    </source>
</evidence>
<evidence type="ECO:0000256" key="1">
    <source>
        <dbReference type="ARBA" id="ARBA00007476"/>
    </source>
</evidence>
<dbReference type="SMART" id="SM00954">
    <property type="entry name" value="RelA_SpoT"/>
    <property type="match status" value="1"/>
</dbReference>
<dbReference type="CDD" id="cd01668">
    <property type="entry name" value="TGS_RSH"/>
    <property type="match status" value="1"/>
</dbReference>
<dbReference type="PANTHER" id="PTHR21262">
    <property type="entry name" value="GUANOSINE-3',5'-BIS DIPHOSPHATE 3'-PYROPHOSPHOHYDROLASE"/>
    <property type="match status" value="1"/>
</dbReference>
<dbReference type="GO" id="GO:0015969">
    <property type="term" value="P:guanosine tetraphosphate metabolic process"/>
    <property type="evidence" value="ECO:0007669"/>
    <property type="project" value="InterPro"/>
</dbReference>
<dbReference type="InterPro" id="IPR012675">
    <property type="entry name" value="Beta-grasp_dom_sf"/>
</dbReference>
<dbReference type="SUPFAM" id="SSF81301">
    <property type="entry name" value="Nucleotidyltransferase"/>
    <property type="match status" value="1"/>
</dbReference>
<reference evidence="3" key="2">
    <citation type="submission" date="2021-04" db="EMBL/GenBank/DDBJ databases">
        <authorList>
            <person name="Gilroy R."/>
        </authorList>
    </citation>
    <scope>NUCLEOTIDE SEQUENCE</scope>
    <source>
        <strain evidence="3">23274</strain>
    </source>
</reference>
<organism evidence="3 4">
    <name type="scientific">Candidatus Odoribacter faecigallinarum</name>
    <dbReference type="NCBI Taxonomy" id="2838706"/>
    <lineage>
        <taxon>Bacteria</taxon>
        <taxon>Pseudomonadati</taxon>
        <taxon>Bacteroidota</taxon>
        <taxon>Bacteroidia</taxon>
        <taxon>Bacteroidales</taxon>
        <taxon>Odoribacteraceae</taxon>
        <taxon>Odoribacter</taxon>
    </lineage>
</organism>
<dbReference type="Gene3D" id="3.30.460.10">
    <property type="entry name" value="Beta Polymerase, domain 2"/>
    <property type="match status" value="1"/>
</dbReference>
<dbReference type="Pfam" id="PF04607">
    <property type="entry name" value="RelA_SpoT"/>
    <property type="match status" value="1"/>
</dbReference>
<dbReference type="GO" id="GO:0005886">
    <property type="term" value="C:plasma membrane"/>
    <property type="evidence" value="ECO:0007669"/>
    <property type="project" value="TreeGrafter"/>
</dbReference>